<keyword evidence="5" id="KW-1185">Reference proteome</keyword>
<evidence type="ECO:0000313" key="5">
    <source>
        <dbReference type="Proteomes" id="UP000583929"/>
    </source>
</evidence>
<keyword evidence="2" id="KW-0808">Transferase</keyword>
<evidence type="ECO:0000313" key="4">
    <source>
        <dbReference type="EMBL" id="KAF4404850.1"/>
    </source>
</evidence>
<protein>
    <submittedName>
        <fullName evidence="4">Uncharacterized protein</fullName>
    </submittedName>
</protein>
<dbReference type="GO" id="GO:0016746">
    <property type="term" value="F:acyltransferase activity"/>
    <property type="evidence" value="ECO:0007669"/>
    <property type="project" value="UniProtKB-KW"/>
</dbReference>
<dbReference type="PANTHER" id="PTHR31623">
    <property type="entry name" value="F21J9.9"/>
    <property type="match status" value="1"/>
</dbReference>
<gene>
    <name evidence="4" type="ORF">G4B88_006236</name>
</gene>
<evidence type="ECO:0000256" key="1">
    <source>
        <dbReference type="ARBA" id="ARBA00009861"/>
    </source>
</evidence>
<comment type="similarity">
    <text evidence="1">Belongs to the plant acyltransferase family.</text>
</comment>
<dbReference type="PANTHER" id="PTHR31623:SF46">
    <property type="entry name" value="VINORINE SYNTHASE-LIKE"/>
    <property type="match status" value="1"/>
</dbReference>
<reference evidence="4 5" key="1">
    <citation type="journal article" date="2020" name="bioRxiv">
        <title>Sequence and annotation of 42 cannabis genomes reveals extensive copy number variation in cannabinoid synthesis and pathogen resistance genes.</title>
        <authorList>
            <person name="Mckernan K.J."/>
            <person name="Helbert Y."/>
            <person name="Kane L.T."/>
            <person name="Ebling H."/>
            <person name="Zhang L."/>
            <person name="Liu B."/>
            <person name="Eaton Z."/>
            <person name="Mclaughlin S."/>
            <person name="Kingan S."/>
            <person name="Baybayan P."/>
            <person name="Concepcion G."/>
            <person name="Jordan M."/>
            <person name="Riva A."/>
            <person name="Barbazuk W."/>
            <person name="Harkins T."/>
        </authorList>
    </citation>
    <scope>NUCLEOTIDE SEQUENCE [LARGE SCALE GENOMIC DNA]</scope>
    <source>
        <strain evidence="5">cv. Jamaican Lion 4</strain>
        <tissue evidence="4">Leaf</tissue>
    </source>
</reference>
<keyword evidence="3" id="KW-0012">Acyltransferase</keyword>
<dbReference type="Proteomes" id="UP000583929">
    <property type="component" value="Unassembled WGS sequence"/>
</dbReference>
<dbReference type="AlphaFoldDB" id="A0A7J6IDS6"/>
<dbReference type="Pfam" id="PF02458">
    <property type="entry name" value="Transferase"/>
    <property type="match status" value="1"/>
</dbReference>
<comment type="caution">
    <text evidence="4">The sequence shown here is derived from an EMBL/GenBank/DDBJ whole genome shotgun (WGS) entry which is preliminary data.</text>
</comment>
<sequence length="485" mass="55696">MVSVRVDIVSKEMIKPSSPTPDHLRSYQLSFLDQISPPLFVPFVMFYDKEKDSTNNYNDVVEISTKLKTAMSHVLTQFYPLAGRLSEATASVDCNDMGIPFFEAKVSCQLSEFLAQNPILPIELNKFIPFKPDYEEVSHLPLGIQLNIFKCGSIAIGSCISHKFVDGISYFMFLNRWTAIARGDQDQQLRFEAASLFPPMNLSQYNSKTGFVNKNSMSFTSKRFVFKASSIKDLKQRYVVDNKSVSRVEALSAFIWNRFVAVDDLSKKTNNYVMSYPMNLRNRFDPPLLDCSFGNIFRLVMFDVDVSEDNECEIFIRKLREEFSHIDGKYLKMLQQQEGMVKHLDFIKKMTNEKTLFSFSSWCRFPLYESDFGWGKPVWVGVPPFPSNNLVVLMDSKSGDGGIEAFINLDKNVMDKLESDEEFLAFVSMDGNFSRRSRSRDKDQQLFVFKASRIKDLKQKYVVDNKSVSCVEALSAFIWNCFVVV</sequence>
<evidence type="ECO:0000256" key="2">
    <source>
        <dbReference type="ARBA" id="ARBA00022679"/>
    </source>
</evidence>
<dbReference type="Gene3D" id="3.30.559.10">
    <property type="entry name" value="Chloramphenicol acetyltransferase-like domain"/>
    <property type="match status" value="3"/>
</dbReference>
<organism evidence="4 5">
    <name type="scientific">Cannabis sativa</name>
    <name type="common">Hemp</name>
    <name type="synonym">Marijuana</name>
    <dbReference type="NCBI Taxonomy" id="3483"/>
    <lineage>
        <taxon>Eukaryota</taxon>
        <taxon>Viridiplantae</taxon>
        <taxon>Streptophyta</taxon>
        <taxon>Embryophyta</taxon>
        <taxon>Tracheophyta</taxon>
        <taxon>Spermatophyta</taxon>
        <taxon>Magnoliopsida</taxon>
        <taxon>eudicotyledons</taxon>
        <taxon>Gunneridae</taxon>
        <taxon>Pentapetalae</taxon>
        <taxon>rosids</taxon>
        <taxon>fabids</taxon>
        <taxon>Rosales</taxon>
        <taxon>Cannabaceae</taxon>
        <taxon>Cannabis</taxon>
    </lineage>
</organism>
<accession>A0A7J6IDS6</accession>
<dbReference type="EMBL" id="JAATIQ010000001">
    <property type="protein sequence ID" value="KAF4404850.1"/>
    <property type="molecule type" value="Genomic_DNA"/>
</dbReference>
<name>A0A7J6IDS6_CANSA</name>
<dbReference type="InterPro" id="IPR023213">
    <property type="entry name" value="CAT-like_dom_sf"/>
</dbReference>
<evidence type="ECO:0000256" key="3">
    <source>
        <dbReference type="ARBA" id="ARBA00023315"/>
    </source>
</evidence>
<proteinExistence type="inferred from homology"/>